<dbReference type="InterPro" id="IPR017441">
    <property type="entry name" value="Protein_kinase_ATP_BS"/>
</dbReference>
<evidence type="ECO:0000259" key="7">
    <source>
        <dbReference type="PROSITE" id="PS50011"/>
    </source>
</evidence>
<dbReference type="Gene3D" id="3.30.200.20">
    <property type="entry name" value="Phosphorylase Kinase, domain 1"/>
    <property type="match status" value="1"/>
</dbReference>
<evidence type="ECO:0000256" key="4">
    <source>
        <dbReference type="ARBA" id="ARBA00022840"/>
    </source>
</evidence>
<feature type="compositionally biased region" description="Low complexity" evidence="6">
    <location>
        <begin position="134"/>
        <end position="152"/>
    </location>
</feature>
<dbReference type="SMART" id="SM00220">
    <property type="entry name" value="S_TKc"/>
    <property type="match status" value="1"/>
</dbReference>
<proteinExistence type="predicted"/>
<dbReference type="GO" id="GO:0005524">
    <property type="term" value="F:ATP binding"/>
    <property type="evidence" value="ECO:0007669"/>
    <property type="project" value="UniProtKB-UniRule"/>
</dbReference>
<reference evidence="8 9" key="1">
    <citation type="submission" date="2014-12" db="EMBL/GenBank/DDBJ databases">
        <title>Complete genome sequence of Streptomyces vietnamensis strain GIMV4.0001, a genetic manipulable producer of the benzoisochromanequinone antibiotic granaticin.</title>
        <authorList>
            <person name="Deng M.R."/>
            <person name="Guo J."/>
            <person name="Ma L.Y."/>
            <person name="Feng G.D."/>
            <person name="Mo C.Y."/>
            <person name="Zhu H.H."/>
        </authorList>
    </citation>
    <scope>NUCLEOTIDE SEQUENCE [LARGE SCALE GENOMIC DNA]</scope>
    <source>
        <strain evidence="9">GIMV4.0001</strain>
    </source>
</reference>
<dbReference type="PANTHER" id="PTHR43289">
    <property type="entry name" value="MITOGEN-ACTIVATED PROTEIN KINASE KINASE KINASE 20-RELATED"/>
    <property type="match status" value="1"/>
</dbReference>
<feature type="binding site" evidence="5">
    <location>
        <position position="32"/>
    </location>
    <ligand>
        <name>ATP</name>
        <dbReference type="ChEBI" id="CHEBI:30616"/>
    </ligand>
</feature>
<evidence type="ECO:0000256" key="3">
    <source>
        <dbReference type="ARBA" id="ARBA00022777"/>
    </source>
</evidence>
<dbReference type="RefSeq" id="WP_041131085.1">
    <property type="nucleotide sequence ID" value="NZ_CP010407.1"/>
</dbReference>
<dbReference type="STRING" id="362257.SVTN_24835"/>
<dbReference type="PANTHER" id="PTHR43289:SF34">
    <property type="entry name" value="SERINE_THREONINE-PROTEIN KINASE YBDM-RELATED"/>
    <property type="match status" value="1"/>
</dbReference>
<evidence type="ECO:0000256" key="1">
    <source>
        <dbReference type="ARBA" id="ARBA00022679"/>
    </source>
</evidence>
<dbReference type="PROSITE" id="PS00107">
    <property type="entry name" value="PROTEIN_KINASE_ATP"/>
    <property type="match status" value="1"/>
</dbReference>
<dbReference type="GO" id="GO:0004674">
    <property type="term" value="F:protein serine/threonine kinase activity"/>
    <property type="evidence" value="ECO:0007669"/>
    <property type="project" value="TreeGrafter"/>
</dbReference>
<evidence type="ECO:0000256" key="6">
    <source>
        <dbReference type="SAM" id="MobiDB-lite"/>
    </source>
</evidence>
<name>A0A0B5IBR5_9ACTN</name>
<dbReference type="PROSITE" id="PS50011">
    <property type="entry name" value="PROTEIN_KINASE_DOM"/>
    <property type="match status" value="1"/>
</dbReference>
<protein>
    <recommendedName>
        <fullName evidence="7">Protein kinase domain-containing protein</fullName>
    </recommendedName>
</protein>
<feature type="domain" description="Protein kinase" evidence="7">
    <location>
        <begin position="4"/>
        <end position="306"/>
    </location>
</feature>
<evidence type="ECO:0000313" key="9">
    <source>
        <dbReference type="Proteomes" id="UP000031774"/>
    </source>
</evidence>
<organism evidence="8 9">
    <name type="scientific">Streptomyces vietnamensis</name>
    <dbReference type="NCBI Taxonomy" id="362257"/>
    <lineage>
        <taxon>Bacteria</taxon>
        <taxon>Bacillati</taxon>
        <taxon>Actinomycetota</taxon>
        <taxon>Actinomycetes</taxon>
        <taxon>Kitasatosporales</taxon>
        <taxon>Streptomycetaceae</taxon>
        <taxon>Streptomyces</taxon>
    </lineage>
</organism>
<gene>
    <name evidence="8" type="ORF">SVTN_24835</name>
</gene>
<feature type="region of interest" description="Disordered" evidence="6">
    <location>
        <begin position="133"/>
        <end position="152"/>
    </location>
</feature>
<dbReference type="Gene3D" id="1.10.510.10">
    <property type="entry name" value="Transferase(Phosphotransferase) domain 1"/>
    <property type="match status" value="1"/>
</dbReference>
<keyword evidence="2 5" id="KW-0547">Nucleotide-binding</keyword>
<keyword evidence="4 5" id="KW-0067">ATP-binding</keyword>
<dbReference type="AlphaFoldDB" id="A0A0B5IBR5"/>
<keyword evidence="9" id="KW-1185">Reference proteome</keyword>
<keyword evidence="1" id="KW-0808">Transferase</keyword>
<evidence type="ECO:0000256" key="2">
    <source>
        <dbReference type="ARBA" id="ARBA00022741"/>
    </source>
</evidence>
<sequence>MGPFQVIGVLGQGGMGRVLLGTGANGQSVAIKQIHADLAADEGFRARFRREVEASRKVSGACTAAVLAADADAPMPWLASVFVAGPSLGAAVERSGTLPTETVRRLAVQLATALDEIHRTGLIHRDLKPENALPRRCTTSSTPSPSSAPYRRSCAAWSRGAWRRTRRAARRPRSSSARSARRRRGPVAVAAAVALCVLGAGAWWTLRDEGPADRPPDLYVTMPVCADVAGRLPLPAAERRTDRDSYTEYSERADSGCAWFPRDETSGDGWGSYAHAAVSWNLRRSAGTDENATEAQKAAVAVMSRA</sequence>
<dbReference type="InterPro" id="IPR000719">
    <property type="entry name" value="Prot_kinase_dom"/>
</dbReference>
<dbReference type="HOGENOM" id="CLU_908891_0_0_11"/>
<accession>A0A0B5IBR5</accession>
<dbReference type="InterPro" id="IPR011009">
    <property type="entry name" value="Kinase-like_dom_sf"/>
</dbReference>
<dbReference type="SUPFAM" id="SSF56112">
    <property type="entry name" value="Protein kinase-like (PK-like)"/>
    <property type="match status" value="1"/>
</dbReference>
<dbReference type="KEGG" id="svt:SVTN_24835"/>
<dbReference type="EMBL" id="CP010407">
    <property type="protein sequence ID" value="AJF67118.1"/>
    <property type="molecule type" value="Genomic_DNA"/>
</dbReference>
<evidence type="ECO:0000256" key="5">
    <source>
        <dbReference type="PROSITE-ProRule" id="PRU10141"/>
    </source>
</evidence>
<keyword evidence="3" id="KW-0418">Kinase</keyword>
<dbReference type="Pfam" id="PF00069">
    <property type="entry name" value="Pkinase"/>
    <property type="match status" value="1"/>
</dbReference>
<dbReference type="Proteomes" id="UP000031774">
    <property type="component" value="Chromosome"/>
</dbReference>
<evidence type="ECO:0000313" key="8">
    <source>
        <dbReference type="EMBL" id="AJF67118.1"/>
    </source>
</evidence>